<dbReference type="EMBL" id="QKKZ01000002">
    <property type="protein sequence ID" value="KAB7514711.1"/>
    <property type="molecule type" value="Genomic_DNA"/>
</dbReference>
<protein>
    <submittedName>
        <fullName evidence="2">Nicotinamide-nucleotide amidohydrolase family protein</fullName>
    </submittedName>
</protein>
<sequence>MREFAAEPPIEERIAEPLCATDATVATAESCTGGLIGSYLTDVPGSSDYFDRTLATYSYDSKMDLVGVSRETLDEHGAVSEPVARQMARGVRDTAGTTWGLSTTGIAGPDGGSEETPVGTVFVGVAYRGEWGTQDSFARVRRHEFDGTRAEVKEQIARQALEDLLTAVQGKRDQ</sequence>
<organism evidence="2 3">
    <name type="scientific">Halosegnis rubeus</name>
    <dbReference type="NCBI Taxonomy" id="2212850"/>
    <lineage>
        <taxon>Archaea</taxon>
        <taxon>Methanobacteriati</taxon>
        <taxon>Methanobacteriota</taxon>
        <taxon>Stenosarchaea group</taxon>
        <taxon>Halobacteria</taxon>
        <taxon>Halobacteriales</taxon>
        <taxon>Natronomonadaceae</taxon>
        <taxon>Halosegnis</taxon>
    </lineage>
</organism>
<dbReference type="InterPro" id="IPR036653">
    <property type="entry name" value="CinA-like_C"/>
</dbReference>
<name>A0A5N5UA28_9EURY</name>
<dbReference type="SUPFAM" id="SSF142433">
    <property type="entry name" value="CinA-like"/>
    <property type="match status" value="1"/>
</dbReference>
<evidence type="ECO:0000313" key="3">
    <source>
        <dbReference type="Proteomes" id="UP000326865"/>
    </source>
</evidence>
<dbReference type="AlphaFoldDB" id="A0A5N5UA28"/>
<dbReference type="Proteomes" id="UP000326865">
    <property type="component" value="Unassembled WGS sequence"/>
</dbReference>
<evidence type="ECO:0000259" key="1">
    <source>
        <dbReference type="Pfam" id="PF02464"/>
    </source>
</evidence>
<dbReference type="Pfam" id="PF02464">
    <property type="entry name" value="CinA"/>
    <property type="match status" value="1"/>
</dbReference>
<comment type="caution">
    <text evidence="2">The sequence shown here is derived from an EMBL/GenBank/DDBJ whole genome shotgun (WGS) entry which is preliminary data.</text>
</comment>
<dbReference type="NCBIfam" id="TIGR00199">
    <property type="entry name" value="PncC_domain"/>
    <property type="match status" value="1"/>
</dbReference>
<gene>
    <name evidence="2" type="ORF">DM867_06235</name>
</gene>
<keyword evidence="3" id="KW-1185">Reference proteome</keyword>
<keyword evidence="2" id="KW-0378">Hydrolase</keyword>
<feature type="domain" description="CinA C-terminal" evidence="1">
    <location>
        <begin position="10"/>
        <end position="166"/>
    </location>
</feature>
<dbReference type="GO" id="GO:0016787">
    <property type="term" value="F:hydrolase activity"/>
    <property type="evidence" value="ECO:0007669"/>
    <property type="project" value="UniProtKB-KW"/>
</dbReference>
<proteinExistence type="predicted"/>
<accession>A0A5N5UA28</accession>
<reference evidence="2 3" key="1">
    <citation type="submission" date="2019-10" db="EMBL/GenBank/DDBJ databases">
        <title>Unraveling microbial dark matter from salterns through culturing: the case of the genus Halosegnis.</title>
        <authorList>
            <person name="Duran-Viseras A."/>
            <person name="Andrei A.-S."/>
            <person name="Vera-Gargallo B."/>
            <person name="Ghai R."/>
            <person name="Sanchez-Porro C."/>
            <person name="Ventosa A."/>
        </authorList>
    </citation>
    <scope>NUCLEOTIDE SEQUENCE [LARGE SCALE GENOMIC DNA]</scope>
    <source>
        <strain evidence="2 3">F18-79</strain>
    </source>
</reference>
<evidence type="ECO:0000313" key="2">
    <source>
        <dbReference type="EMBL" id="KAB7514711.1"/>
    </source>
</evidence>
<dbReference type="RefSeq" id="WP_152133953.1">
    <property type="nucleotide sequence ID" value="NZ_QKKZ01000002.1"/>
</dbReference>
<dbReference type="InterPro" id="IPR008136">
    <property type="entry name" value="CinA_C"/>
</dbReference>
<dbReference type="Gene3D" id="3.90.950.20">
    <property type="entry name" value="CinA-like"/>
    <property type="match status" value="1"/>
</dbReference>